<dbReference type="AlphaFoldDB" id="A0A176T943"/>
<dbReference type="STRING" id="1333662.LPB303_13075"/>
<proteinExistence type="predicted"/>
<keyword evidence="2" id="KW-1185">Reference proteome</keyword>
<evidence type="ECO:0000313" key="2">
    <source>
        <dbReference type="Proteomes" id="UP000076923"/>
    </source>
</evidence>
<name>A0A176T943_9FLAO</name>
<protein>
    <submittedName>
        <fullName evidence="1">Uncharacterized protein</fullName>
    </submittedName>
</protein>
<comment type="caution">
    <text evidence="1">The sequence shown here is derived from an EMBL/GenBank/DDBJ whole genome shotgun (WGS) entry which is preliminary data.</text>
</comment>
<dbReference type="Proteomes" id="UP000076923">
    <property type="component" value="Unassembled WGS sequence"/>
</dbReference>
<dbReference type="EMBL" id="LVWE01000054">
    <property type="protein sequence ID" value="OAD43835.1"/>
    <property type="molecule type" value="Genomic_DNA"/>
</dbReference>
<sequence length="149" mass="17540">MGTELKKQLQFRDEYANKLTELRTSYPNKPIILTESYMFICLGCVADYVSIFTDGILYEYTYDSSLKKYKEKSKQVSVEDLVFEGGAQDDIKEIYESVVANENWNKNPKKYGDENCFDGSQTFYTVYKTDNQIESMYMRCWTPTDFRNE</sequence>
<gene>
    <name evidence="1" type="ORF">LPB303_13075</name>
</gene>
<reference evidence="1 2" key="1">
    <citation type="submission" date="2016-02" db="EMBL/GenBank/DDBJ databases">
        <title>Draft genome sequence of Polaribacter atrinae KACC17473.</title>
        <authorList>
            <person name="Shin S.-K."/>
            <person name="Yi H."/>
        </authorList>
    </citation>
    <scope>NUCLEOTIDE SEQUENCE [LARGE SCALE GENOMIC DNA]</scope>
    <source>
        <strain evidence="1 2">KACC 17473</strain>
    </source>
</reference>
<organism evidence="1 2">
    <name type="scientific">Polaribacter atrinae</name>
    <dbReference type="NCBI Taxonomy" id="1333662"/>
    <lineage>
        <taxon>Bacteria</taxon>
        <taxon>Pseudomonadati</taxon>
        <taxon>Bacteroidota</taxon>
        <taxon>Flavobacteriia</taxon>
        <taxon>Flavobacteriales</taxon>
        <taxon>Flavobacteriaceae</taxon>
    </lineage>
</organism>
<accession>A0A176T943</accession>
<evidence type="ECO:0000313" key="1">
    <source>
        <dbReference type="EMBL" id="OAD43835.1"/>
    </source>
</evidence>